<keyword evidence="1" id="KW-1133">Transmembrane helix</keyword>
<accession>A0A0G0JHW2</accession>
<dbReference type="Proteomes" id="UP000034471">
    <property type="component" value="Unassembled WGS sequence"/>
</dbReference>
<reference evidence="2 3" key="1">
    <citation type="journal article" date="2015" name="Nature">
        <title>rRNA introns, odd ribosomes, and small enigmatic genomes across a large radiation of phyla.</title>
        <authorList>
            <person name="Brown C.T."/>
            <person name="Hug L.A."/>
            <person name="Thomas B.C."/>
            <person name="Sharon I."/>
            <person name="Castelle C.J."/>
            <person name="Singh A."/>
            <person name="Wilkins M.J."/>
            <person name="Williams K.H."/>
            <person name="Banfield J.F."/>
        </authorList>
    </citation>
    <scope>NUCLEOTIDE SEQUENCE [LARGE SCALE GENOMIC DNA]</scope>
</reference>
<proteinExistence type="predicted"/>
<evidence type="ECO:0000256" key="1">
    <source>
        <dbReference type="SAM" id="Phobius"/>
    </source>
</evidence>
<keyword evidence="1" id="KW-0812">Transmembrane</keyword>
<evidence type="ECO:0000313" key="2">
    <source>
        <dbReference type="EMBL" id="KKQ36369.1"/>
    </source>
</evidence>
<gene>
    <name evidence="2" type="ORF">US54_C0071G0011</name>
</gene>
<organism evidence="2 3">
    <name type="scientific">Candidatus Roizmanbacteria bacterium GW2011_GWA2_37_7</name>
    <dbReference type="NCBI Taxonomy" id="1618481"/>
    <lineage>
        <taxon>Bacteria</taxon>
        <taxon>Candidatus Roizmaniibacteriota</taxon>
    </lineage>
</organism>
<protein>
    <submittedName>
        <fullName evidence="2">Uncharacterized protein</fullName>
    </submittedName>
</protein>
<evidence type="ECO:0000313" key="3">
    <source>
        <dbReference type="Proteomes" id="UP000034471"/>
    </source>
</evidence>
<sequence length="173" mass="19917">MKKILLWLRKKKSWQKRIWEFIRANVFISIFAAIILFVGVVVVFKVVTSEDEYVYTKINISQGLWWANTAKPDIWLAQGIQKGDVERSLTGKPIVEVLEVRRYPWWSSDEYQVYITAKIEVSKNDTTGKYSFKRSIIGVGSPIDLEFSTVQVSGTIMTLSETPYKNTTTPKTV</sequence>
<dbReference type="EMBL" id="LBTJ01000071">
    <property type="protein sequence ID" value="KKQ36369.1"/>
    <property type="molecule type" value="Genomic_DNA"/>
</dbReference>
<comment type="caution">
    <text evidence="2">The sequence shown here is derived from an EMBL/GenBank/DDBJ whole genome shotgun (WGS) entry which is preliminary data.</text>
</comment>
<feature type="transmembrane region" description="Helical" evidence="1">
    <location>
        <begin position="21"/>
        <end position="44"/>
    </location>
</feature>
<keyword evidence="1" id="KW-0472">Membrane</keyword>
<dbReference type="STRING" id="1618481.US54_C0071G0011"/>
<dbReference type="AlphaFoldDB" id="A0A0G0JHW2"/>
<name>A0A0G0JHW2_9BACT</name>
<feature type="non-terminal residue" evidence="2">
    <location>
        <position position="173"/>
    </location>
</feature>